<feature type="transmembrane region" description="Helical" evidence="2">
    <location>
        <begin position="586"/>
        <end position="606"/>
    </location>
</feature>
<dbReference type="EMBL" id="AHZU02000785">
    <property type="protein sequence ID" value="KFG40237.1"/>
    <property type="molecule type" value="Genomic_DNA"/>
</dbReference>
<feature type="transmembrane region" description="Helical" evidence="2">
    <location>
        <begin position="401"/>
        <end position="424"/>
    </location>
</feature>
<dbReference type="OrthoDB" id="331032at2759"/>
<comment type="caution">
    <text evidence="3">The sequence shown here is derived from an EMBL/GenBank/DDBJ whole genome shotgun (WGS) entry which is preliminary data.</text>
</comment>
<feature type="transmembrane region" description="Helical" evidence="2">
    <location>
        <begin position="365"/>
        <end position="389"/>
    </location>
</feature>
<keyword evidence="2 3" id="KW-0812">Transmembrane</keyword>
<keyword evidence="2" id="KW-0472">Membrane</keyword>
<evidence type="ECO:0000313" key="3">
    <source>
        <dbReference type="EMBL" id="KFG40237.1"/>
    </source>
</evidence>
<sequence length="720" mass="77437">MSDTSSVSIEIIPDFLPERGQEPPLSASPSSDPRACEVTLDAEEGSASDAYPSSDIQVFSDAHKSSDIQAFSDANPSYVGAGSYTRAASDVPAASLDLPVSSLLEMSLGNQTSSFERGASGSHLQRRDTVEGVASRQTSISGQVAPASTREDEARSHAPSGATSGGRLLSGIDGEGEEVHLEMPGSTRDLSATGSDEIGMAGEAFDAPISVSWGPVDELERPATRWEPQSPAASRVTNGSRSSRRQAGPAAFEVDRTASPLKPQAGHSTRYPVSFSRRMVSGELAEYGRRQKSRPPRSSLPLHFALTFRLVSAVALLGVGLFTFSRVRDSVACNEAICYKGENVFSVGEGYAWADDMLVALEWQLLLPLLVLVLTISVNCYMTFAAIQSGSKKSLAREEKATIICCLISTCCLAVLVAPVFLVLQGFCNFNSYDWTYLYAEPTVAAVRAGKSLCDQKGLILMTVGVAAAAVCSELSLLFRGYTRFFEATLILGYLKFAAGATVLSMATLVARDSSQYADLVREIRNVLLRRALEEQMGQPTSGGLFNPAADVSRQPAVDSIIRTVNILPVAVASQYSLFFDTTLSALYIMGFVNVGCGLYGCLAAWSRSHVLATVNTLVNFVFVVVNAVGVGGMLFGAHQLKFSCNYSEYPVRQLDYDIYLSRLVCQSNAAFLTSWGILAIAVFIFFVDFIVSAWGFIQNFCRKEPVRSSQKSPVDEKTD</sequence>
<dbReference type="Proteomes" id="UP000028837">
    <property type="component" value="Unassembled WGS sequence"/>
</dbReference>
<feature type="transmembrane region" description="Helical" evidence="2">
    <location>
        <begin position="459"/>
        <end position="479"/>
    </location>
</feature>
<feature type="transmembrane region" description="Helical" evidence="2">
    <location>
        <begin position="491"/>
        <end position="511"/>
    </location>
</feature>
<name>A0A086K769_TOXGO</name>
<feature type="region of interest" description="Disordered" evidence="1">
    <location>
        <begin position="114"/>
        <end position="172"/>
    </location>
</feature>
<dbReference type="VEuPathDB" id="ToxoDB:TGDOM2_213950"/>
<organism evidence="3 4">
    <name type="scientific">Toxoplasma gondii GAB2-2007-GAL-DOM2</name>
    <dbReference type="NCBI Taxonomy" id="1130820"/>
    <lineage>
        <taxon>Eukaryota</taxon>
        <taxon>Sar</taxon>
        <taxon>Alveolata</taxon>
        <taxon>Apicomplexa</taxon>
        <taxon>Conoidasida</taxon>
        <taxon>Coccidia</taxon>
        <taxon>Eucoccidiorida</taxon>
        <taxon>Eimeriorina</taxon>
        <taxon>Sarcocystidae</taxon>
        <taxon>Toxoplasma</taxon>
    </lineage>
</organism>
<feature type="region of interest" description="Disordered" evidence="1">
    <location>
        <begin position="221"/>
        <end position="269"/>
    </location>
</feature>
<gene>
    <name evidence="3" type="ORF">TGDOM2_213950</name>
</gene>
<feature type="transmembrane region" description="Helical" evidence="2">
    <location>
        <begin position="300"/>
        <end position="322"/>
    </location>
</feature>
<reference evidence="3 4" key="1">
    <citation type="submission" date="2014-02" db="EMBL/GenBank/DDBJ databases">
        <authorList>
            <person name="Sibley D."/>
            <person name="Venepally P."/>
            <person name="Karamycheva S."/>
            <person name="Hadjithomas M."/>
            <person name="Khan A."/>
            <person name="Brunk B."/>
            <person name="Roos D."/>
            <person name="Caler E."/>
            <person name="Lorenzi H."/>
        </authorList>
    </citation>
    <scope>NUCLEOTIDE SEQUENCE [LARGE SCALE GENOMIC DNA]</scope>
    <source>
        <strain evidence="3 4">GAB2-2007-GAL-DOM2</strain>
    </source>
</reference>
<evidence type="ECO:0000256" key="1">
    <source>
        <dbReference type="SAM" id="MobiDB-lite"/>
    </source>
</evidence>
<keyword evidence="2" id="KW-1133">Transmembrane helix</keyword>
<feature type="region of interest" description="Disordered" evidence="1">
    <location>
        <begin position="1"/>
        <end position="52"/>
    </location>
</feature>
<feature type="compositionally biased region" description="Polar residues" evidence="1">
    <location>
        <begin position="231"/>
        <end position="241"/>
    </location>
</feature>
<proteinExistence type="predicted"/>
<accession>A0A086K769</accession>
<feature type="transmembrane region" description="Helical" evidence="2">
    <location>
        <begin position="618"/>
        <end position="638"/>
    </location>
</feature>
<evidence type="ECO:0000256" key="2">
    <source>
        <dbReference type="SAM" id="Phobius"/>
    </source>
</evidence>
<dbReference type="AlphaFoldDB" id="A0A086K769"/>
<protein>
    <submittedName>
        <fullName evidence="3">Putative transmembrane protein</fullName>
    </submittedName>
</protein>
<feature type="transmembrane region" description="Helical" evidence="2">
    <location>
        <begin position="676"/>
        <end position="698"/>
    </location>
</feature>
<evidence type="ECO:0000313" key="4">
    <source>
        <dbReference type="Proteomes" id="UP000028837"/>
    </source>
</evidence>